<dbReference type="Gene3D" id="2.130.10.10">
    <property type="entry name" value="YVTN repeat-like/Quinoprotein amine dehydrogenase"/>
    <property type="match status" value="3"/>
</dbReference>
<dbReference type="InterPro" id="IPR036322">
    <property type="entry name" value="WD40_repeat_dom_sf"/>
</dbReference>
<evidence type="ECO:0000256" key="1">
    <source>
        <dbReference type="ARBA" id="ARBA00022574"/>
    </source>
</evidence>
<gene>
    <name evidence="4" type="ORF">A3770_06p41860</name>
</gene>
<dbReference type="PROSITE" id="PS50082">
    <property type="entry name" value="WD_REPEATS_2"/>
    <property type="match status" value="4"/>
</dbReference>
<dbReference type="SMART" id="SM00320">
    <property type="entry name" value="WD40"/>
    <property type="match status" value="10"/>
</dbReference>
<dbReference type="AlphaFoldDB" id="A0A5B8MLY4"/>
<evidence type="ECO:0000256" key="2">
    <source>
        <dbReference type="ARBA" id="ARBA00022737"/>
    </source>
</evidence>
<keyword evidence="1 3" id="KW-0853">WD repeat</keyword>
<dbReference type="PANTHER" id="PTHR19848:SF8">
    <property type="entry name" value="F-BOX AND WD REPEAT DOMAIN CONTAINING 7"/>
    <property type="match status" value="1"/>
</dbReference>
<dbReference type="Pfam" id="PF00400">
    <property type="entry name" value="WD40"/>
    <property type="match status" value="5"/>
</dbReference>
<feature type="repeat" description="WD" evidence="3">
    <location>
        <begin position="484"/>
        <end position="515"/>
    </location>
</feature>
<evidence type="ECO:0000256" key="3">
    <source>
        <dbReference type="PROSITE-ProRule" id="PRU00221"/>
    </source>
</evidence>
<dbReference type="InterPro" id="IPR001680">
    <property type="entry name" value="WD40_rpt"/>
</dbReference>
<dbReference type="PANTHER" id="PTHR19848">
    <property type="entry name" value="WD40 REPEAT PROTEIN"/>
    <property type="match status" value="1"/>
</dbReference>
<feature type="repeat" description="WD" evidence="3">
    <location>
        <begin position="261"/>
        <end position="302"/>
    </location>
</feature>
<dbReference type="Proteomes" id="UP000316726">
    <property type="component" value="Chromosome 6"/>
</dbReference>
<feature type="repeat" description="WD" evidence="3">
    <location>
        <begin position="76"/>
        <end position="108"/>
    </location>
</feature>
<organism evidence="4 5">
    <name type="scientific">Chloropicon primus</name>
    <dbReference type="NCBI Taxonomy" id="1764295"/>
    <lineage>
        <taxon>Eukaryota</taxon>
        <taxon>Viridiplantae</taxon>
        <taxon>Chlorophyta</taxon>
        <taxon>Chloropicophyceae</taxon>
        <taxon>Chloropicales</taxon>
        <taxon>Chloropicaceae</taxon>
        <taxon>Chloropicon</taxon>
    </lineage>
</organism>
<dbReference type="InterPro" id="IPR015943">
    <property type="entry name" value="WD40/YVTN_repeat-like_dom_sf"/>
</dbReference>
<keyword evidence="2" id="KW-0677">Repeat</keyword>
<feature type="repeat" description="WD" evidence="3">
    <location>
        <begin position="333"/>
        <end position="356"/>
    </location>
</feature>
<proteinExistence type="predicted"/>
<sequence length="632" mass="71279">MQLDREYRFQSQNKNSVNLKSLEFAIVSPLMNIKSHSDNVRAISCSDTGGIYSAGYDKRICSYDTDSPKESLTKHDKCHEGAICCIAFDSQTKTIVTGSYDGQVKIWNQAGRCLDVLATFKDTVTSICYVSPTNEFWIVGNNRKITVYDPRNISEITPHISDVCGFSHFRVQKLHHSLNSNIVTGITPTRQIVVWKYNPCATYRILHGHTDWIEGMSKCTVADGESIFTGGQDGRLLRWDCVSSIGADLYACQDIADPGDGKTHRSGIMCMDYSIELDAVITGGIESEIKIWYLGERQDAYELGEDEVLETNVLFGHDEGTKVSGVRCLCDLLLVSVGHDKSIRFWDLHTKLEITSIDKAHDTPLSGVEYCSSNADIGTYAVDDHLVKVWCIYRQKLKYILNVSGDVLQVKWCQKLSCWITSAVDQTVCFWNTDGELVQTFWHARSSLLTCMYVDTINNLLLLATADKVLEIRDLEDFTLLQRCRGHTDSISGIIYLKEKNQYATSSWDKTVRLWLLHPTLKNNNARSSNAMDPLGLSDEEDEGMFVSTYEKEHPLVPPKSLKATSRWKRKVDANSNLLKGNAAEPEVKSATGLGKKLQDLEERLGPQLIEPRVIQRGRRRMSIFNSFRKKN</sequence>
<dbReference type="OrthoDB" id="6262491at2759"/>
<accession>A0A5B8MLY4</accession>
<dbReference type="SUPFAM" id="SSF50978">
    <property type="entry name" value="WD40 repeat-like"/>
    <property type="match status" value="2"/>
</dbReference>
<dbReference type="PROSITE" id="PS50294">
    <property type="entry name" value="WD_REPEATS_REGION"/>
    <property type="match status" value="2"/>
</dbReference>
<dbReference type="EMBL" id="CP031039">
    <property type="protein sequence ID" value="QDZ21668.1"/>
    <property type="molecule type" value="Genomic_DNA"/>
</dbReference>
<keyword evidence="5" id="KW-1185">Reference proteome</keyword>
<reference evidence="4 5" key="1">
    <citation type="submission" date="2018-07" db="EMBL/GenBank/DDBJ databases">
        <title>The complete nuclear genome of the prasinophyte Chloropicon primus (CCMP1205).</title>
        <authorList>
            <person name="Pombert J.-F."/>
            <person name="Otis C."/>
            <person name="Turmel M."/>
            <person name="Lemieux C."/>
        </authorList>
    </citation>
    <scope>NUCLEOTIDE SEQUENCE [LARGE SCALE GENOMIC DNA]</scope>
    <source>
        <strain evidence="4 5">CCMP1205</strain>
    </source>
</reference>
<dbReference type="STRING" id="1764295.A0A5B8MLY4"/>
<evidence type="ECO:0000313" key="5">
    <source>
        <dbReference type="Proteomes" id="UP000316726"/>
    </source>
</evidence>
<evidence type="ECO:0000313" key="4">
    <source>
        <dbReference type="EMBL" id="QDZ21668.1"/>
    </source>
</evidence>
<name>A0A5B8MLY4_9CHLO</name>
<protein>
    <submittedName>
        <fullName evidence="4">WD40 repeat domain-containing protein</fullName>
    </submittedName>
</protein>